<evidence type="ECO:0000256" key="1">
    <source>
        <dbReference type="SAM" id="Phobius"/>
    </source>
</evidence>
<evidence type="ECO:0000313" key="5">
    <source>
        <dbReference type="Proteomes" id="UP000177281"/>
    </source>
</evidence>
<accession>A0A1F5PXL6</accession>
<dbReference type="SUPFAM" id="SSF49401">
    <property type="entry name" value="Bacterial adhesins"/>
    <property type="match status" value="1"/>
</dbReference>
<protein>
    <recommendedName>
        <fullName evidence="3">DUF11 domain-containing protein</fullName>
    </recommendedName>
</protein>
<dbReference type="Pfam" id="PF01345">
    <property type="entry name" value="DUF11"/>
    <property type="match status" value="5"/>
</dbReference>
<proteinExistence type="predicted"/>
<feature type="transmembrane region" description="Helical" evidence="1">
    <location>
        <begin position="1214"/>
        <end position="1231"/>
    </location>
</feature>
<sequence length="1245" mass="129663">MINMLQNINKSTVTKTAALALIAAVSVSFVALSNANTTYQLTVNVSDECGPVIGAQATIVNGPDDGAFGITNQAGTFTFNNLSAGVFYIHAAAADHVSQDSNSIVLDRNQTVNFTLTRTNGGCEPLPPPTCTITANPAAIVAGTSSTLSWTSTNATSASLNQGIGNVSLSGTRIVSPAVTTTYTLSVAGAGGSATCSAPVVVNQPVENFYNLTVNVRDVCGPIVAQVTIVNGPDDGAFGITNNSGQFIFNNLNAGVFYLRVVSANHIPKDTGTIVLNSNQTVNVVLDRTNGPCNLPVIGTITVSKQVRNQTQNQSTFVETTAANPSDIVEFKIAVPANNGAVSSVVVSDILPAKLSYVGGSLRIDNVINGNSLTNISLGDLSAGQTKTILFRALVAQTSEFGFGTTTLTNTANVNSQSNSASDTASVTVTKDQLPQGFLDVADCNIIAGWAKDPDNELAQTVKIYRDGDFNTGTLISTLIADQNRADVGAHAFQIATPSVLRDGNSHQVYAYVMSGSSHILLNNSPKNVVCPISGQVNVSKTVRNLTQGQMIFTDSIAAGGADQVEFKIVVGANAGFVNNIILSDILPNKLTYVSNSLRINAVSVGNSLNQINLNNLTNGQSKLVTFQASVAASSAFAVGTTVLTNTANVVSDQNSDSDTASVSVTISQEPHAQLFIDKMAKNITQGQNVYDSTIVANPGDQISFKISVTASGNTSAQNVVVTDVLPANFSLVSGNITFNLGSVPVGTTETVTLVAQVAQASNFACGENPRTNTATATASNTSTVLDSVGIIINKTEGCGGISPLLSVVKLSRNLTAGQTVFTDNISANPGDQVQFQIQVSTSGNTTAQNVVVTDTLPANFSLSSGSLVNNLGNMTAGSVQTVTLTANIASDSNFDCGSTTRTNTVQATATNSNSATDTTNVVVLRSNGCGGGGSNFVTLSFTKEVRNISTNTSFANTVNASNNDRVQFKLVVRNNNVSTAANNVRITDTLPSGLTYIPGSFFVDFGSASGNLFSGGENLGNLSAGQSRTITFDAQVIASTTQTLVNQALVTADNAFSTSASASVFVQGVVAGTNIDLVLFKKAFNRTQNVDATTVVAKPNDVIAYTLTVENRGNGATSNYVFQDNIEDILQLAQLEDFGGAEFLLGQYLLKWQPVTIGAFSKVEKTFTVTVRSSFPQGSDNIMTNFFGNTVNVTVNKPAVAGVFIAPKTGSTATLSFGLAVLSVLGFAVYRKREQLKLFWQKIV</sequence>
<feature type="domain" description="DUF11" evidence="3">
    <location>
        <begin position="318"/>
        <end position="429"/>
    </location>
</feature>
<dbReference type="NCBIfam" id="TIGR01451">
    <property type="entry name" value="B_ant_repeat"/>
    <property type="match status" value="6"/>
</dbReference>
<feature type="domain" description="DUF11" evidence="3">
    <location>
        <begin position="697"/>
        <end position="782"/>
    </location>
</feature>
<keyword evidence="2" id="KW-0732">Signal</keyword>
<comment type="caution">
    <text evidence="4">The sequence shown here is derived from an EMBL/GenBank/DDBJ whole genome shotgun (WGS) entry which is preliminary data.</text>
</comment>
<feature type="chain" id="PRO_5009520450" description="DUF11 domain-containing protein" evidence="2">
    <location>
        <begin position="36"/>
        <end position="1245"/>
    </location>
</feature>
<dbReference type="InterPro" id="IPR051172">
    <property type="entry name" value="Chlamydia_OmcB"/>
</dbReference>
<dbReference type="InterPro" id="IPR008966">
    <property type="entry name" value="Adhesion_dom_sf"/>
</dbReference>
<evidence type="ECO:0000259" key="3">
    <source>
        <dbReference type="Pfam" id="PF01345"/>
    </source>
</evidence>
<feature type="signal peptide" evidence="2">
    <location>
        <begin position="1"/>
        <end position="35"/>
    </location>
</feature>
<dbReference type="PANTHER" id="PTHR34819">
    <property type="entry name" value="LARGE CYSTEINE-RICH PERIPLASMIC PROTEIN OMCB"/>
    <property type="match status" value="1"/>
</dbReference>
<reference evidence="4 5" key="1">
    <citation type="journal article" date="2016" name="Nat. Commun.">
        <title>Thousands of microbial genomes shed light on interconnected biogeochemical processes in an aquifer system.</title>
        <authorList>
            <person name="Anantharaman K."/>
            <person name="Brown C.T."/>
            <person name="Hug L.A."/>
            <person name="Sharon I."/>
            <person name="Castelle C.J."/>
            <person name="Probst A.J."/>
            <person name="Thomas B.C."/>
            <person name="Singh A."/>
            <person name="Wilkins M.J."/>
            <person name="Karaoz U."/>
            <person name="Brodie E.L."/>
            <person name="Williams K.H."/>
            <person name="Hubbard S.S."/>
            <person name="Banfield J.F."/>
        </authorList>
    </citation>
    <scope>NUCLEOTIDE SEQUENCE [LARGE SCALE GENOMIC DNA]</scope>
</reference>
<dbReference type="SUPFAM" id="SSF49464">
    <property type="entry name" value="Carboxypeptidase regulatory domain-like"/>
    <property type="match status" value="1"/>
</dbReference>
<feature type="domain" description="DUF11" evidence="3">
    <location>
        <begin position="563"/>
        <end position="664"/>
    </location>
</feature>
<dbReference type="InterPro" id="IPR047589">
    <property type="entry name" value="DUF11_rpt"/>
</dbReference>
<keyword evidence="1" id="KW-0812">Transmembrane</keyword>
<keyword evidence="1" id="KW-1133">Transmembrane helix</keyword>
<evidence type="ECO:0000256" key="2">
    <source>
        <dbReference type="SAM" id="SignalP"/>
    </source>
</evidence>
<gene>
    <name evidence="4" type="ORF">A3B10_00710</name>
</gene>
<dbReference type="InterPro" id="IPR001434">
    <property type="entry name" value="OmcB-like_DUF11"/>
</dbReference>
<dbReference type="InterPro" id="IPR008969">
    <property type="entry name" value="CarboxyPept-like_regulatory"/>
</dbReference>
<feature type="domain" description="DUF11" evidence="3">
    <location>
        <begin position="957"/>
        <end position="1055"/>
    </location>
</feature>
<feature type="domain" description="DUF11" evidence="3">
    <location>
        <begin position="824"/>
        <end position="920"/>
    </location>
</feature>
<dbReference type="STRING" id="1817841.A3B10_00710"/>
<keyword evidence="1" id="KW-0472">Membrane</keyword>
<dbReference type="PANTHER" id="PTHR34819:SF3">
    <property type="entry name" value="CELL SURFACE PROTEIN"/>
    <property type="match status" value="1"/>
</dbReference>
<dbReference type="EMBL" id="MFFB01000012">
    <property type="protein sequence ID" value="OGE94659.1"/>
    <property type="molecule type" value="Genomic_DNA"/>
</dbReference>
<dbReference type="Gene3D" id="2.60.40.740">
    <property type="match status" value="2"/>
</dbReference>
<dbReference type="Proteomes" id="UP000177281">
    <property type="component" value="Unassembled WGS sequence"/>
</dbReference>
<name>A0A1F5PXL6_9BACT</name>
<evidence type="ECO:0000313" key="4">
    <source>
        <dbReference type="EMBL" id="OGE94659.1"/>
    </source>
</evidence>
<dbReference type="AlphaFoldDB" id="A0A1F5PXL6"/>
<organism evidence="4 5">
    <name type="scientific">Candidatus Doudnabacteria bacterium RIFCSPLOWO2_01_FULL_44_21</name>
    <dbReference type="NCBI Taxonomy" id="1817841"/>
    <lineage>
        <taxon>Bacteria</taxon>
        <taxon>Candidatus Doudnaibacteriota</taxon>
    </lineage>
</organism>